<dbReference type="NCBIfam" id="TIGR03725">
    <property type="entry name" value="T6A_YeaZ"/>
    <property type="match status" value="1"/>
</dbReference>
<dbReference type="InterPro" id="IPR043129">
    <property type="entry name" value="ATPase_NBD"/>
</dbReference>
<comment type="caution">
    <text evidence="2">The sequence shown here is derived from an EMBL/GenBank/DDBJ whole genome shotgun (WGS) entry which is preliminary data.</text>
</comment>
<gene>
    <name evidence="2" type="ORF">FC82_GL002313</name>
</gene>
<evidence type="ECO:0000259" key="1">
    <source>
        <dbReference type="Pfam" id="PF00814"/>
    </source>
</evidence>
<name>A0A0R2BA60_SECCO</name>
<dbReference type="Gene3D" id="3.30.420.40">
    <property type="match status" value="2"/>
</dbReference>
<dbReference type="PATRIC" id="fig|1423733.4.peg.2428"/>
<dbReference type="RefSeq" id="WP_054760086.1">
    <property type="nucleotide sequence ID" value="NZ_AYYR01000053.1"/>
</dbReference>
<dbReference type="GO" id="GO:0005829">
    <property type="term" value="C:cytosol"/>
    <property type="evidence" value="ECO:0007669"/>
    <property type="project" value="TreeGrafter"/>
</dbReference>
<feature type="domain" description="Gcp-like" evidence="1">
    <location>
        <begin position="32"/>
        <end position="222"/>
    </location>
</feature>
<dbReference type="PANTHER" id="PTHR11735">
    <property type="entry name" value="TRNA N6-ADENOSINE THREONYLCARBAMOYLTRANSFERASE"/>
    <property type="match status" value="1"/>
</dbReference>
<protein>
    <submittedName>
        <fullName evidence="2">Metal-dependent protease-like protein, putative molecular chaperone</fullName>
    </submittedName>
</protein>
<proteinExistence type="predicted"/>
<dbReference type="PANTHER" id="PTHR11735:SF11">
    <property type="entry name" value="TRNA THREONYLCARBAMOYLADENOSINE BIOSYNTHESIS PROTEIN TSAB"/>
    <property type="match status" value="1"/>
</dbReference>
<dbReference type="GO" id="GO:0006508">
    <property type="term" value="P:proteolysis"/>
    <property type="evidence" value="ECO:0007669"/>
    <property type="project" value="UniProtKB-KW"/>
</dbReference>
<dbReference type="GO" id="GO:0002949">
    <property type="term" value="P:tRNA threonylcarbamoyladenosine modification"/>
    <property type="evidence" value="ECO:0007669"/>
    <property type="project" value="InterPro"/>
</dbReference>
<accession>A0A0R2BA60</accession>
<dbReference type="InterPro" id="IPR022496">
    <property type="entry name" value="T6A_TsaB"/>
</dbReference>
<keyword evidence="2" id="KW-0378">Hydrolase</keyword>
<dbReference type="GO" id="GO:0008233">
    <property type="term" value="F:peptidase activity"/>
    <property type="evidence" value="ECO:0007669"/>
    <property type="project" value="UniProtKB-KW"/>
</dbReference>
<dbReference type="STRING" id="33960.TY91_06065"/>
<dbReference type="InterPro" id="IPR000905">
    <property type="entry name" value="Gcp-like_dom"/>
</dbReference>
<reference evidence="2 3" key="1">
    <citation type="journal article" date="2015" name="Genome Announc.">
        <title>Expanding the biotechnology potential of lactobacilli through comparative genomics of 213 strains and associated genera.</title>
        <authorList>
            <person name="Sun Z."/>
            <person name="Harris H.M."/>
            <person name="McCann A."/>
            <person name="Guo C."/>
            <person name="Argimon S."/>
            <person name="Zhang W."/>
            <person name="Yang X."/>
            <person name="Jeffery I.B."/>
            <person name="Cooney J.C."/>
            <person name="Kagawa T.F."/>
            <person name="Liu W."/>
            <person name="Song Y."/>
            <person name="Salvetti E."/>
            <person name="Wrobel A."/>
            <person name="Rasinkangas P."/>
            <person name="Parkhill J."/>
            <person name="Rea M.C."/>
            <person name="O'Sullivan O."/>
            <person name="Ritari J."/>
            <person name="Douillard F.P."/>
            <person name="Paul Ross R."/>
            <person name="Yang R."/>
            <person name="Briner A.E."/>
            <person name="Felis G.E."/>
            <person name="de Vos W.M."/>
            <person name="Barrangou R."/>
            <person name="Klaenhammer T.R."/>
            <person name="Caufield P.W."/>
            <person name="Cui Y."/>
            <person name="Zhang H."/>
            <person name="O'Toole P.W."/>
        </authorList>
    </citation>
    <scope>NUCLEOTIDE SEQUENCE [LARGE SCALE GENOMIC DNA]</scope>
    <source>
        <strain evidence="2 3">DSM 20515</strain>
    </source>
</reference>
<dbReference type="AlphaFoldDB" id="A0A0R2BA60"/>
<evidence type="ECO:0000313" key="2">
    <source>
        <dbReference type="EMBL" id="KRM75442.1"/>
    </source>
</evidence>
<dbReference type="CDD" id="cd24032">
    <property type="entry name" value="ASKHA_NBD_TsaB"/>
    <property type="match status" value="1"/>
</dbReference>
<dbReference type="EMBL" id="AYYR01000053">
    <property type="protein sequence ID" value="KRM75442.1"/>
    <property type="molecule type" value="Genomic_DNA"/>
</dbReference>
<sequence length="240" mass="26131">MKLLALDTSNQPLSVALMDDDQLLAQTTVTVHPKHASYLQPIIESLMTSVHLEPEDLDRVVVADGPGSYTGLRTAVTTAKTLAATLNIDLVGISSIASIAANVFTEGQLVTVLFDGRNDKVFTGLYRIQNGVPVQVIADQHTAFDQWLPQLAATGEPVVVLGDLANFRDRLAAELKTNFMSLPAIMSIPQAQQIGRLGLNMTPVANINGFVPRYLRLTKAEADWRQQHPEEDSGNYVEKV</sequence>
<dbReference type="Proteomes" id="UP000051845">
    <property type="component" value="Unassembled WGS sequence"/>
</dbReference>
<evidence type="ECO:0000313" key="3">
    <source>
        <dbReference type="Proteomes" id="UP000051845"/>
    </source>
</evidence>
<dbReference type="Pfam" id="PF00814">
    <property type="entry name" value="TsaD"/>
    <property type="match status" value="1"/>
</dbReference>
<keyword evidence="2" id="KW-0645">Protease</keyword>
<dbReference type="SUPFAM" id="SSF53067">
    <property type="entry name" value="Actin-like ATPase domain"/>
    <property type="match status" value="2"/>
</dbReference>
<organism evidence="2 3">
    <name type="scientific">Secundilactobacillus collinoides DSM 20515 = JCM 1123</name>
    <dbReference type="NCBI Taxonomy" id="1423733"/>
    <lineage>
        <taxon>Bacteria</taxon>
        <taxon>Bacillati</taxon>
        <taxon>Bacillota</taxon>
        <taxon>Bacilli</taxon>
        <taxon>Lactobacillales</taxon>
        <taxon>Lactobacillaceae</taxon>
        <taxon>Secundilactobacillus</taxon>
    </lineage>
</organism>